<organism evidence="4 5">
    <name type="scientific">Parnassius mnemosyne</name>
    <name type="common">clouded apollo</name>
    <dbReference type="NCBI Taxonomy" id="213953"/>
    <lineage>
        <taxon>Eukaryota</taxon>
        <taxon>Metazoa</taxon>
        <taxon>Ecdysozoa</taxon>
        <taxon>Arthropoda</taxon>
        <taxon>Hexapoda</taxon>
        <taxon>Insecta</taxon>
        <taxon>Pterygota</taxon>
        <taxon>Neoptera</taxon>
        <taxon>Endopterygota</taxon>
        <taxon>Lepidoptera</taxon>
        <taxon>Glossata</taxon>
        <taxon>Ditrysia</taxon>
        <taxon>Papilionoidea</taxon>
        <taxon>Papilionidae</taxon>
        <taxon>Parnassiinae</taxon>
        <taxon>Parnassini</taxon>
        <taxon>Parnassius</taxon>
        <taxon>Driopa</taxon>
    </lineage>
</organism>
<evidence type="ECO:0000313" key="5">
    <source>
        <dbReference type="Proteomes" id="UP001314205"/>
    </source>
</evidence>
<dbReference type="InterPro" id="IPR050468">
    <property type="entry name" value="Cuticle_Struct_Prot"/>
</dbReference>
<proteinExistence type="predicted"/>
<gene>
    <name evidence="4" type="ORF">PARMNEM_LOCUS22433</name>
</gene>
<keyword evidence="5" id="KW-1185">Reference proteome</keyword>
<dbReference type="Pfam" id="PF00379">
    <property type="entry name" value="Chitin_bind_4"/>
    <property type="match status" value="1"/>
</dbReference>
<dbReference type="PANTHER" id="PTHR10380:SF218">
    <property type="entry name" value="ADULT CUTICLE PROTEIN 65AA-RELATED"/>
    <property type="match status" value="1"/>
</dbReference>
<accession>A0AAV1M8W7</accession>
<dbReference type="PROSITE" id="PS51155">
    <property type="entry name" value="CHIT_BIND_RR_2"/>
    <property type="match status" value="1"/>
</dbReference>
<protein>
    <submittedName>
        <fullName evidence="4">Uncharacterized protein</fullName>
    </submittedName>
</protein>
<dbReference type="PRINTS" id="PR00947">
    <property type="entry name" value="CUTICLE"/>
</dbReference>
<keyword evidence="1 3" id="KW-0193">Cuticle</keyword>
<dbReference type="Proteomes" id="UP001314205">
    <property type="component" value="Unassembled WGS sequence"/>
</dbReference>
<dbReference type="EMBL" id="CAVLGL010000159">
    <property type="protein sequence ID" value="CAK1604168.1"/>
    <property type="molecule type" value="Genomic_DNA"/>
</dbReference>
<evidence type="ECO:0000313" key="4">
    <source>
        <dbReference type="EMBL" id="CAK1604168.1"/>
    </source>
</evidence>
<keyword evidence="2" id="KW-0732">Signal</keyword>
<evidence type="ECO:0000256" key="3">
    <source>
        <dbReference type="PROSITE-ProRule" id="PRU00497"/>
    </source>
</evidence>
<dbReference type="PANTHER" id="PTHR10380">
    <property type="entry name" value="CUTICLE PROTEIN"/>
    <property type="match status" value="1"/>
</dbReference>
<evidence type="ECO:0000256" key="2">
    <source>
        <dbReference type="ARBA" id="ARBA00022729"/>
    </source>
</evidence>
<dbReference type="GO" id="GO:0062129">
    <property type="term" value="C:chitin-based extracellular matrix"/>
    <property type="evidence" value="ECO:0007669"/>
    <property type="project" value="TreeGrafter"/>
</dbReference>
<dbReference type="InterPro" id="IPR000618">
    <property type="entry name" value="Insect_cuticle"/>
</dbReference>
<comment type="caution">
    <text evidence="4">The sequence shown here is derived from an EMBL/GenBank/DDBJ whole genome shotgun (WGS) entry which is preliminary data.</text>
</comment>
<evidence type="ECO:0000256" key="1">
    <source>
        <dbReference type="ARBA" id="ARBA00022460"/>
    </source>
</evidence>
<name>A0AAV1M8W7_9NEOP</name>
<dbReference type="AlphaFoldDB" id="A0AAV1M8W7"/>
<dbReference type="GO" id="GO:0008010">
    <property type="term" value="F:structural constituent of chitin-based larval cuticle"/>
    <property type="evidence" value="ECO:0007669"/>
    <property type="project" value="TreeGrafter"/>
</dbReference>
<sequence>MLDELLALTYVVSVAQAKGGHICLIVAVLLVSIMNLPKALGNTNQIVKYAYSNNGLGAYSFEFKTSDGTYRKEDGGFIRTKGNNGLIVRGEYGYLDPSGRNHIVRYIADTNGFQPEIDEQDIRFNDRRII</sequence>
<reference evidence="4 5" key="1">
    <citation type="submission" date="2023-11" db="EMBL/GenBank/DDBJ databases">
        <authorList>
            <person name="Hedman E."/>
            <person name="Englund M."/>
            <person name="Stromberg M."/>
            <person name="Nyberg Akerstrom W."/>
            <person name="Nylinder S."/>
            <person name="Jareborg N."/>
            <person name="Kallberg Y."/>
            <person name="Kronander E."/>
        </authorList>
    </citation>
    <scope>NUCLEOTIDE SEQUENCE [LARGE SCALE GENOMIC DNA]</scope>
</reference>